<feature type="region of interest" description="Disordered" evidence="1">
    <location>
        <begin position="102"/>
        <end position="123"/>
    </location>
</feature>
<comment type="caution">
    <text evidence="2">The sequence shown here is derived from an EMBL/GenBank/DDBJ whole genome shotgun (WGS) entry which is preliminary data.</text>
</comment>
<gene>
    <name evidence="2" type="ORF">Salat_2564300</name>
</gene>
<protein>
    <submittedName>
        <fullName evidence="2">Uncharacterized protein</fullName>
    </submittedName>
</protein>
<reference evidence="2" key="2">
    <citation type="journal article" date="2024" name="Plant">
        <title>Genomic evolution and insights into agronomic trait innovations of Sesamum species.</title>
        <authorList>
            <person name="Miao H."/>
            <person name="Wang L."/>
            <person name="Qu L."/>
            <person name="Liu H."/>
            <person name="Sun Y."/>
            <person name="Le M."/>
            <person name="Wang Q."/>
            <person name="Wei S."/>
            <person name="Zheng Y."/>
            <person name="Lin W."/>
            <person name="Duan Y."/>
            <person name="Cao H."/>
            <person name="Xiong S."/>
            <person name="Wang X."/>
            <person name="Wei L."/>
            <person name="Li C."/>
            <person name="Ma Q."/>
            <person name="Ju M."/>
            <person name="Zhao R."/>
            <person name="Li G."/>
            <person name="Mu C."/>
            <person name="Tian Q."/>
            <person name="Mei H."/>
            <person name="Zhang T."/>
            <person name="Gao T."/>
            <person name="Zhang H."/>
        </authorList>
    </citation>
    <scope>NUCLEOTIDE SEQUENCE</scope>
    <source>
        <strain evidence="2">3651</strain>
    </source>
</reference>
<evidence type="ECO:0000313" key="2">
    <source>
        <dbReference type="EMBL" id="KAK4417387.1"/>
    </source>
</evidence>
<keyword evidence="3" id="KW-1185">Reference proteome</keyword>
<accession>A0AAE1XTK9</accession>
<dbReference type="AlphaFoldDB" id="A0AAE1XTK9"/>
<evidence type="ECO:0000256" key="1">
    <source>
        <dbReference type="SAM" id="MobiDB-lite"/>
    </source>
</evidence>
<proteinExistence type="predicted"/>
<dbReference type="EMBL" id="JACGWO010000010">
    <property type="protein sequence ID" value="KAK4417387.1"/>
    <property type="molecule type" value="Genomic_DNA"/>
</dbReference>
<sequence length="123" mass="13368">MLEGLGESGSAFNGIFLVSSMSTKPLGLPIVLVSVSKLLPFSRVIVAEFSGCWGLEGRSIFLFHRRNIRVVALFGPLHSAFHASYSGWVLLVEISKNPSSTPITPRVPAGMHGLSDRHRKSHL</sequence>
<evidence type="ECO:0000313" key="3">
    <source>
        <dbReference type="Proteomes" id="UP001293254"/>
    </source>
</evidence>
<reference evidence="2" key="1">
    <citation type="submission" date="2020-06" db="EMBL/GenBank/DDBJ databases">
        <authorList>
            <person name="Li T."/>
            <person name="Hu X."/>
            <person name="Zhang T."/>
            <person name="Song X."/>
            <person name="Zhang H."/>
            <person name="Dai N."/>
            <person name="Sheng W."/>
            <person name="Hou X."/>
            <person name="Wei L."/>
        </authorList>
    </citation>
    <scope>NUCLEOTIDE SEQUENCE</scope>
    <source>
        <strain evidence="2">3651</strain>
        <tissue evidence="2">Leaf</tissue>
    </source>
</reference>
<organism evidence="2 3">
    <name type="scientific">Sesamum alatum</name>
    <dbReference type="NCBI Taxonomy" id="300844"/>
    <lineage>
        <taxon>Eukaryota</taxon>
        <taxon>Viridiplantae</taxon>
        <taxon>Streptophyta</taxon>
        <taxon>Embryophyta</taxon>
        <taxon>Tracheophyta</taxon>
        <taxon>Spermatophyta</taxon>
        <taxon>Magnoliopsida</taxon>
        <taxon>eudicotyledons</taxon>
        <taxon>Gunneridae</taxon>
        <taxon>Pentapetalae</taxon>
        <taxon>asterids</taxon>
        <taxon>lamiids</taxon>
        <taxon>Lamiales</taxon>
        <taxon>Pedaliaceae</taxon>
        <taxon>Sesamum</taxon>
    </lineage>
</organism>
<dbReference type="Proteomes" id="UP001293254">
    <property type="component" value="Unassembled WGS sequence"/>
</dbReference>
<name>A0AAE1XTK9_9LAMI</name>